<dbReference type="GO" id="GO:0009306">
    <property type="term" value="P:protein secretion"/>
    <property type="evidence" value="ECO:0007669"/>
    <property type="project" value="InterPro"/>
</dbReference>
<evidence type="ECO:0000256" key="4">
    <source>
        <dbReference type="ARBA" id="ARBA00022927"/>
    </source>
</evidence>
<evidence type="ECO:0000313" key="9">
    <source>
        <dbReference type="EMBL" id="GFH41134.1"/>
    </source>
</evidence>
<dbReference type="Pfam" id="PF00584">
    <property type="entry name" value="SecE"/>
    <property type="match status" value="1"/>
</dbReference>
<proteinExistence type="predicted"/>
<dbReference type="NCBIfam" id="TIGR00964">
    <property type="entry name" value="secE_bact"/>
    <property type="match status" value="1"/>
</dbReference>
<keyword evidence="4" id="KW-0653">Protein transport</keyword>
<dbReference type="InterPro" id="IPR001901">
    <property type="entry name" value="Translocase_SecE/Sec61-g"/>
</dbReference>
<name>A0A6A0B9V5_9LACT</name>
<feature type="transmembrane region" description="Helical" evidence="8">
    <location>
        <begin position="27"/>
        <end position="48"/>
    </location>
</feature>
<comment type="subcellular location">
    <subcellularLocation>
        <location evidence="1">Membrane</location>
    </subcellularLocation>
</comment>
<dbReference type="Gene3D" id="1.20.5.1030">
    <property type="entry name" value="Preprotein translocase secy subunit"/>
    <property type="match status" value="1"/>
</dbReference>
<protein>
    <submittedName>
        <fullName evidence="9">Preprotein translocase subunit SecE</fullName>
    </submittedName>
</protein>
<evidence type="ECO:0000256" key="8">
    <source>
        <dbReference type="SAM" id="Phobius"/>
    </source>
</evidence>
<keyword evidence="6" id="KW-0811">Translocation</keyword>
<dbReference type="GO" id="GO:0008320">
    <property type="term" value="F:protein transmembrane transporter activity"/>
    <property type="evidence" value="ECO:0007669"/>
    <property type="project" value="InterPro"/>
</dbReference>
<dbReference type="RefSeq" id="WP_172357312.1">
    <property type="nucleotide sequence ID" value="NZ_BLLH01000009.1"/>
</dbReference>
<keyword evidence="2" id="KW-0813">Transport</keyword>
<dbReference type="AlphaFoldDB" id="A0A6A0B9V5"/>
<dbReference type="Proteomes" id="UP000475928">
    <property type="component" value="Unassembled WGS sequence"/>
</dbReference>
<evidence type="ECO:0000256" key="3">
    <source>
        <dbReference type="ARBA" id="ARBA00022692"/>
    </source>
</evidence>
<evidence type="ECO:0000256" key="2">
    <source>
        <dbReference type="ARBA" id="ARBA00022448"/>
    </source>
</evidence>
<evidence type="ECO:0000256" key="6">
    <source>
        <dbReference type="ARBA" id="ARBA00023010"/>
    </source>
</evidence>
<organism evidence="9 10">
    <name type="scientific">Pseudolactococcus insecticola</name>
    <dbReference type="NCBI Taxonomy" id="2709158"/>
    <lineage>
        <taxon>Bacteria</taxon>
        <taxon>Bacillati</taxon>
        <taxon>Bacillota</taxon>
        <taxon>Bacilli</taxon>
        <taxon>Lactobacillales</taxon>
        <taxon>Streptococcaceae</taxon>
        <taxon>Pseudolactococcus</taxon>
    </lineage>
</organism>
<accession>A0A6A0B9V5</accession>
<dbReference type="GO" id="GO:0016020">
    <property type="term" value="C:membrane"/>
    <property type="evidence" value="ECO:0007669"/>
    <property type="project" value="UniProtKB-SubCell"/>
</dbReference>
<keyword evidence="3 8" id="KW-0812">Transmembrane</keyword>
<reference evidence="9 10" key="1">
    <citation type="submission" date="2020-02" db="EMBL/GenBank/DDBJ databases">
        <title>Draft genome sequence of Lactococcus sp. Hs20B0-1.</title>
        <authorList>
            <person name="Noda S."/>
            <person name="Yuki M."/>
            <person name="Ohkuma M."/>
        </authorList>
    </citation>
    <scope>NUCLEOTIDE SEQUENCE [LARGE SCALE GENOMIC DNA]</scope>
    <source>
        <strain evidence="9 10">Hs20B0-1</strain>
    </source>
</reference>
<dbReference type="GO" id="GO:0006886">
    <property type="term" value="P:intracellular protein transport"/>
    <property type="evidence" value="ECO:0007669"/>
    <property type="project" value="InterPro"/>
</dbReference>
<dbReference type="GO" id="GO:0006605">
    <property type="term" value="P:protein targeting"/>
    <property type="evidence" value="ECO:0007669"/>
    <property type="project" value="InterPro"/>
</dbReference>
<dbReference type="InterPro" id="IPR038379">
    <property type="entry name" value="SecE_sf"/>
</dbReference>
<gene>
    <name evidence="9" type="primary">secE</name>
    <name evidence="9" type="ORF">Hs20B_15320</name>
</gene>
<evidence type="ECO:0000256" key="7">
    <source>
        <dbReference type="ARBA" id="ARBA00023136"/>
    </source>
</evidence>
<evidence type="ECO:0000256" key="1">
    <source>
        <dbReference type="ARBA" id="ARBA00004370"/>
    </source>
</evidence>
<keyword evidence="7 8" id="KW-0472">Membrane</keyword>
<dbReference type="InterPro" id="IPR005807">
    <property type="entry name" value="SecE_bac"/>
</dbReference>
<evidence type="ECO:0000256" key="5">
    <source>
        <dbReference type="ARBA" id="ARBA00022989"/>
    </source>
</evidence>
<comment type="caution">
    <text evidence="9">The sequence shown here is derived from an EMBL/GenBank/DDBJ whole genome shotgun (WGS) entry which is preliminary data.</text>
</comment>
<dbReference type="EMBL" id="BLLH01000009">
    <property type="protein sequence ID" value="GFH41134.1"/>
    <property type="molecule type" value="Genomic_DNA"/>
</dbReference>
<keyword evidence="10" id="KW-1185">Reference proteome</keyword>
<sequence length="64" mass="7683">MFKFIGSIVAEMRLVSWPTWQEARRDFAMVVQYSIFFMFFVMIFDWIIKNGITQAVKLLVPFIK</sequence>
<keyword evidence="5 8" id="KW-1133">Transmembrane helix</keyword>
<evidence type="ECO:0000313" key="10">
    <source>
        <dbReference type="Proteomes" id="UP000475928"/>
    </source>
</evidence>